<name>A0ACC1NRC1_9HYPO</name>
<dbReference type="Proteomes" id="UP001143910">
    <property type="component" value="Unassembled WGS sequence"/>
</dbReference>
<reference evidence="1" key="1">
    <citation type="submission" date="2022-08" db="EMBL/GenBank/DDBJ databases">
        <title>Genome Sequence of Lecanicillium fungicola.</title>
        <authorList>
            <person name="Buettner E."/>
        </authorList>
    </citation>
    <scope>NUCLEOTIDE SEQUENCE</scope>
    <source>
        <strain evidence="1">Babe33</strain>
    </source>
</reference>
<accession>A0ACC1NRC1</accession>
<gene>
    <name evidence="1" type="ORF">NQ176_g1889</name>
</gene>
<dbReference type="EMBL" id="JANJQO010000118">
    <property type="protein sequence ID" value="KAJ2981658.1"/>
    <property type="molecule type" value="Genomic_DNA"/>
</dbReference>
<evidence type="ECO:0000313" key="1">
    <source>
        <dbReference type="EMBL" id="KAJ2981658.1"/>
    </source>
</evidence>
<comment type="caution">
    <text evidence="1">The sequence shown here is derived from an EMBL/GenBank/DDBJ whole genome shotgun (WGS) entry which is preliminary data.</text>
</comment>
<evidence type="ECO:0000313" key="2">
    <source>
        <dbReference type="Proteomes" id="UP001143910"/>
    </source>
</evidence>
<proteinExistence type="predicted"/>
<protein>
    <submittedName>
        <fullName evidence="1">Uncharacterized protein</fullName>
    </submittedName>
</protein>
<keyword evidence="2" id="KW-1185">Reference proteome</keyword>
<organism evidence="1 2">
    <name type="scientific">Zarea fungicola</name>
    <dbReference type="NCBI Taxonomy" id="93591"/>
    <lineage>
        <taxon>Eukaryota</taxon>
        <taxon>Fungi</taxon>
        <taxon>Dikarya</taxon>
        <taxon>Ascomycota</taxon>
        <taxon>Pezizomycotina</taxon>
        <taxon>Sordariomycetes</taxon>
        <taxon>Hypocreomycetidae</taxon>
        <taxon>Hypocreales</taxon>
        <taxon>Cordycipitaceae</taxon>
        <taxon>Zarea</taxon>
    </lineage>
</organism>
<sequence length="351" mass="39732">MQYLAVTAAVALLFWLGYTLLRTWQTKKPDDPLRKGGDTTILPIAPLEGHAWENEEPRQLRPFKPIYHITMALQADTPQELITIDNEYLDRITLRRSLMAQHGKIVYGCTPHGVAALRELYSYLLADYLPRRYPSVFHLEQGNIHLHNVVTGNTHATIAPEDPDSALQILGETVEEDLFLLRETASGHECTAVVCCFPSGFTPCEKLGKLLSEIHEPVPHFDKIAKSMERFFGKLEVGRSVKRMNWNVQTHDQLFNRKSHHIDGPKTDEDVDISKTFARIELQTLTRLPQTRAILFSFKTYMYPVQKLKDEGRGPDFADAVEGLGLGNAPGMGVYKGSTKWGRAVCEYLRS</sequence>